<evidence type="ECO:0000313" key="1">
    <source>
        <dbReference type="EMBL" id="CAD8405685.1"/>
    </source>
</evidence>
<dbReference type="SUPFAM" id="SSF50978">
    <property type="entry name" value="WD40 repeat-like"/>
    <property type="match status" value="1"/>
</dbReference>
<dbReference type="InterPro" id="IPR036322">
    <property type="entry name" value="WD40_repeat_dom_sf"/>
</dbReference>
<gene>
    <name evidence="1" type="ORF">PINE0816_LOCUS1800</name>
</gene>
<accession>A0A7S0BX01</accession>
<dbReference type="AlphaFoldDB" id="A0A7S0BX01"/>
<dbReference type="EMBL" id="HBEL01003812">
    <property type="protein sequence ID" value="CAD8405685.1"/>
    <property type="molecule type" value="Transcribed_RNA"/>
</dbReference>
<organism evidence="1">
    <name type="scientific">Proboscia inermis</name>
    <dbReference type="NCBI Taxonomy" id="420281"/>
    <lineage>
        <taxon>Eukaryota</taxon>
        <taxon>Sar</taxon>
        <taxon>Stramenopiles</taxon>
        <taxon>Ochrophyta</taxon>
        <taxon>Bacillariophyta</taxon>
        <taxon>Coscinodiscophyceae</taxon>
        <taxon>Rhizosoleniophycidae</taxon>
        <taxon>Rhizosoleniales</taxon>
        <taxon>Rhizosoleniaceae</taxon>
        <taxon>Proboscia</taxon>
    </lineage>
</organism>
<reference evidence="1" key="1">
    <citation type="submission" date="2021-01" db="EMBL/GenBank/DDBJ databases">
        <authorList>
            <person name="Corre E."/>
            <person name="Pelletier E."/>
            <person name="Niang G."/>
            <person name="Scheremetjew M."/>
            <person name="Finn R."/>
            <person name="Kale V."/>
            <person name="Holt S."/>
            <person name="Cochrane G."/>
            <person name="Meng A."/>
            <person name="Brown T."/>
            <person name="Cohen L."/>
        </authorList>
    </citation>
    <scope>NUCLEOTIDE SEQUENCE</scope>
    <source>
        <strain evidence="1">CCAP1064/1</strain>
    </source>
</reference>
<sequence length="165" mass="18155">MQIAAVFSESGDKIVSGSDVGNVYTWSTRKEGQEKNHSLSVKATAHNQFERCKTYEMFKGSCIGGEAFINQNNNRMIGNHNNTDGDIPIVTHTQFAPGETLKKALLQSGLFPTLMPVGLDHVKYDMSSAMVVASDYDGNIRVFLQKSCFDLVKFEAGPEGSYFAM</sequence>
<proteinExistence type="predicted"/>
<name>A0A7S0BX01_9STRA</name>
<protein>
    <submittedName>
        <fullName evidence="1">Uncharacterized protein</fullName>
    </submittedName>
</protein>